<gene>
    <name evidence="15" type="ORF">B5F14_08975</name>
</gene>
<dbReference type="GO" id="GO:0009401">
    <property type="term" value="P:phosphoenolpyruvate-dependent sugar phosphotransferase system"/>
    <property type="evidence" value="ECO:0007669"/>
    <property type="project" value="UniProtKB-KW"/>
</dbReference>
<proteinExistence type="predicted"/>
<dbReference type="InterPro" id="IPR013013">
    <property type="entry name" value="PTS_EIIC_1"/>
</dbReference>
<reference evidence="16" key="1">
    <citation type="submission" date="2017-04" db="EMBL/GenBank/DDBJ databases">
        <title>Function of individual gut microbiota members based on whole genome sequencing of pure cultures obtained from chicken caecum.</title>
        <authorList>
            <person name="Medvecky M."/>
            <person name="Cejkova D."/>
            <person name="Polansky O."/>
            <person name="Karasova D."/>
            <person name="Kubasova T."/>
            <person name="Cizek A."/>
            <person name="Rychlik I."/>
        </authorList>
    </citation>
    <scope>NUCLEOTIDE SEQUENCE [LARGE SCALE GENOMIC DNA]</scope>
    <source>
        <strain evidence="16">An178</strain>
    </source>
</reference>
<dbReference type="EMBL" id="NFKM01000021">
    <property type="protein sequence ID" value="OUP57349.1"/>
    <property type="molecule type" value="Genomic_DNA"/>
</dbReference>
<dbReference type="FunFam" id="3.30.1360.60:FF:000001">
    <property type="entry name" value="PTS system glucose-specific IIBC component PtsG"/>
    <property type="match status" value="1"/>
</dbReference>
<feature type="transmembrane region" description="Helical" evidence="12">
    <location>
        <begin position="155"/>
        <end position="177"/>
    </location>
</feature>
<dbReference type="InterPro" id="IPR001996">
    <property type="entry name" value="PTS_IIB_1"/>
</dbReference>
<keyword evidence="4" id="KW-0762">Sugar transport</keyword>
<dbReference type="Pfam" id="PF02378">
    <property type="entry name" value="PTS_EIIC"/>
    <property type="match status" value="1"/>
</dbReference>
<evidence type="ECO:0000256" key="1">
    <source>
        <dbReference type="ARBA" id="ARBA00004651"/>
    </source>
</evidence>
<keyword evidence="5" id="KW-0808">Transferase</keyword>
<dbReference type="PROSITE" id="PS01035">
    <property type="entry name" value="PTS_EIIB_TYPE_1_CYS"/>
    <property type="match status" value="1"/>
</dbReference>
<dbReference type="InterPro" id="IPR050558">
    <property type="entry name" value="PTS_Sugar-Specific_Components"/>
</dbReference>
<evidence type="ECO:0000256" key="7">
    <source>
        <dbReference type="ARBA" id="ARBA00022692"/>
    </source>
</evidence>
<evidence type="ECO:0000256" key="10">
    <source>
        <dbReference type="ARBA" id="ARBA00023136"/>
    </source>
</evidence>
<feature type="transmembrane region" description="Helical" evidence="12">
    <location>
        <begin position="183"/>
        <end position="200"/>
    </location>
</feature>
<dbReference type="Gene3D" id="3.30.1360.60">
    <property type="entry name" value="Glucose permease domain IIB"/>
    <property type="match status" value="1"/>
</dbReference>
<evidence type="ECO:0000256" key="5">
    <source>
        <dbReference type="ARBA" id="ARBA00022679"/>
    </source>
</evidence>
<dbReference type="GO" id="GO:0090589">
    <property type="term" value="F:protein-phosphocysteine-trehalose phosphotransferase system transporter activity"/>
    <property type="evidence" value="ECO:0007669"/>
    <property type="project" value="TreeGrafter"/>
</dbReference>
<name>A0A1Y4LPC7_9FIRM</name>
<dbReference type="InterPro" id="IPR003352">
    <property type="entry name" value="PTS_EIIC"/>
</dbReference>
<dbReference type="GO" id="GO:0015771">
    <property type="term" value="P:trehalose transport"/>
    <property type="evidence" value="ECO:0007669"/>
    <property type="project" value="TreeGrafter"/>
</dbReference>
<dbReference type="GO" id="GO:0005886">
    <property type="term" value="C:plasma membrane"/>
    <property type="evidence" value="ECO:0007669"/>
    <property type="project" value="UniProtKB-SubCell"/>
</dbReference>
<keyword evidence="6" id="KW-0598">Phosphotransferase system</keyword>
<feature type="active site" description="Phosphocysteine intermediate; for EIIB activity" evidence="11">
    <location>
        <position position="27"/>
    </location>
</feature>
<evidence type="ECO:0000256" key="6">
    <source>
        <dbReference type="ARBA" id="ARBA00022683"/>
    </source>
</evidence>
<evidence type="ECO:0000256" key="3">
    <source>
        <dbReference type="ARBA" id="ARBA00022475"/>
    </source>
</evidence>
<keyword evidence="9 12" id="KW-1133">Transmembrane helix</keyword>
<feature type="domain" description="PTS EIIC type-1" evidence="14">
    <location>
        <begin position="128"/>
        <end position="467"/>
    </location>
</feature>
<keyword evidence="10 12" id="KW-0472">Membrane</keyword>
<dbReference type="CDD" id="cd00212">
    <property type="entry name" value="PTS_IIB_glc"/>
    <property type="match status" value="1"/>
</dbReference>
<evidence type="ECO:0000256" key="12">
    <source>
        <dbReference type="SAM" id="Phobius"/>
    </source>
</evidence>
<feature type="transmembrane region" description="Helical" evidence="12">
    <location>
        <begin position="292"/>
        <end position="312"/>
    </location>
</feature>
<keyword evidence="16" id="KW-1185">Reference proteome</keyword>
<feature type="transmembrane region" description="Helical" evidence="12">
    <location>
        <begin position="437"/>
        <end position="459"/>
    </location>
</feature>
<feature type="domain" description="PTS EIIB type-1" evidence="13">
    <location>
        <begin position="5"/>
        <end position="87"/>
    </location>
</feature>
<accession>A0A1Y4LPC7</accession>
<dbReference type="AlphaFoldDB" id="A0A1Y4LPC7"/>
<evidence type="ECO:0000256" key="4">
    <source>
        <dbReference type="ARBA" id="ARBA00022597"/>
    </source>
</evidence>
<dbReference type="PROSITE" id="PS51103">
    <property type="entry name" value="PTS_EIIC_TYPE_1"/>
    <property type="match status" value="1"/>
</dbReference>
<dbReference type="SUPFAM" id="SSF55604">
    <property type="entry name" value="Glucose permease domain IIB"/>
    <property type="match status" value="1"/>
</dbReference>
<dbReference type="GO" id="GO:0008982">
    <property type="term" value="F:protein-N(PI)-phosphohistidine-sugar phosphotransferase activity"/>
    <property type="evidence" value="ECO:0007669"/>
    <property type="project" value="InterPro"/>
</dbReference>
<evidence type="ECO:0000256" key="8">
    <source>
        <dbReference type="ARBA" id="ARBA00022777"/>
    </source>
</evidence>
<keyword evidence="3" id="KW-1003">Cell membrane</keyword>
<feature type="transmembrane region" description="Helical" evidence="12">
    <location>
        <begin position="332"/>
        <end position="353"/>
    </location>
</feature>
<comment type="subcellular location">
    <subcellularLocation>
        <location evidence="1">Cell membrane</location>
        <topology evidence="1">Multi-pass membrane protein</topology>
    </subcellularLocation>
</comment>
<evidence type="ECO:0000313" key="15">
    <source>
        <dbReference type="EMBL" id="OUP57349.1"/>
    </source>
</evidence>
<sequence length="467" mass="51580">MSNYSKNAEDIITYLGGSKNIEEVKHCFTRLRFKVKDNSKVNVEMLEKIPCIVRVMKTMGQIQVVVGNEIDEVYKAVEKCLEGTSIDLSKLEEPVETKKEKTPKGIKYYGGQILNAISQTISPILMGMVVAGLFKAILTILTLTKIVSTDSQTYILLNLMGDSFFYFMPVLVAYSASKYFKCNTVLSLMLAGILLHPNFIDLVNSGESISLFGLPVHAISYNASLLPVLFTVWAQSKLEKLVSKTFFTKLGMLSLFPTFLIMAPLTLVVTGPFGSIVGELIANAMLVIYNKYAVLGVFAICFLMPLFIWTGSHWVFMPVALSNMTNLGFDPFLWLGFTAWNFSQLAVSTVIMLKTKDKDLKQIAGSAAFSIATAGISEPCAYGLTLKYKRPIIPSFIGCAVGGLFFGIFKVKVFQMINVSLLSLPQFLDPAGGNNFMLAIIGIVLVFTVTFVLTWFFGFDDKKDLGK</sequence>
<evidence type="ECO:0000259" key="14">
    <source>
        <dbReference type="PROSITE" id="PS51103"/>
    </source>
</evidence>
<keyword evidence="2" id="KW-0813">Transport</keyword>
<evidence type="ECO:0000259" key="13">
    <source>
        <dbReference type="PROSITE" id="PS51098"/>
    </source>
</evidence>
<feature type="transmembrane region" description="Helical" evidence="12">
    <location>
        <begin position="396"/>
        <end position="417"/>
    </location>
</feature>
<evidence type="ECO:0000256" key="9">
    <source>
        <dbReference type="ARBA" id="ARBA00022989"/>
    </source>
</evidence>
<comment type="caution">
    <text evidence="15">The sequence shown here is derived from an EMBL/GenBank/DDBJ whole genome shotgun (WGS) entry which is preliminary data.</text>
</comment>
<evidence type="ECO:0000313" key="16">
    <source>
        <dbReference type="Proteomes" id="UP000195447"/>
    </source>
</evidence>
<dbReference type="GO" id="GO:0016301">
    <property type="term" value="F:kinase activity"/>
    <property type="evidence" value="ECO:0007669"/>
    <property type="project" value="UniProtKB-KW"/>
</dbReference>
<keyword evidence="7 12" id="KW-0812">Transmembrane</keyword>
<feature type="transmembrane region" description="Helical" evidence="12">
    <location>
        <begin position="254"/>
        <end position="280"/>
    </location>
</feature>
<protein>
    <submittedName>
        <fullName evidence="15">PTS beta-glucoside transporter subunit IIABC</fullName>
    </submittedName>
</protein>
<dbReference type="PANTHER" id="PTHR30175:SF1">
    <property type="entry name" value="PTS SYSTEM ARBUTIN-, CELLOBIOSE-, AND SALICIN-SPECIFIC EIIBC COMPONENT-RELATED"/>
    <property type="match status" value="1"/>
</dbReference>
<dbReference type="PANTHER" id="PTHR30175">
    <property type="entry name" value="PHOSPHOTRANSFERASE SYSTEM TRANSPORT PROTEIN"/>
    <property type="match status" value="1"/>
</dbReference>
<dbReference type="RefSeq" id="WP_002606547.1">
    <property type="nucleotide sequence ID" value="NZ_NFKM01000021.1"/>
</dbReference>
<dbReference type="InterPro" id="IPR018113">
    <property type="entry name" value="PTrfase_EIIB_Cys"/>
</dbReference>
<keyword evidence="8" id="KW-0418">Kinase</keyword>
<dbReference type="Proteomes" id="UP000195447">
    <property type="component" value="Unassembled WGS sequence"/>
</dbReference>
<organism evidence="15 16">
    <name type="scientific">Faecalitalea cylindroides</name>
    <dbReference type="NCBI Taxonomy" id="39483"/>
    <lineage>
        <taxon>Bacteria</taxon>
        <taxon>Bacillati</taxon>
        <taxon>Bacillota</taxon>
        <taxon>Erysipelotrichia</taxon>
        <taxon>Erysipelotrichales</taxon>
        <taxon>Erysipelotrichaceae</taxon>
        <taxon>Faecalitalea</taxon>
    </lineage>
</organism>
<dbReference type="Pfam" id="PF00367">
    <property type="entry name" value="PTS_EIIB"/>
    <property type="match status" value="1"/>
</dbReference>
<evidence type="ECO:0000256" key="2">
    <source>
        <dbReference type="ARBA" id="ARBA00022448"/>
    </source>
</evidence>
<dbReference type="PROSITE" id="PS51098">
    <property type="entry name" value="PTS_EIIB_TYPE_1"/>
    <property type="match status" value="1"/>
</dbReference>
<evidence type="ECO:0000256" key="11">
    <source>
        <dbReference type="PROSITE-ProRule" id="PRU00421"/>
    </source>
</evidence>
<dbReference type="InterPro" id="IPR036878">
    <property type="entry name" value="Glu_permease_IIB"/>
</dbReference>
<feature type="transmembrane region" description="Helical" evidence="12">
    <location>
        <begin position="124"/>
        <end position="143"/>
    </location>
</feature>